<dbReference type="InterPro" id="IPR003439">
    <property type="entry name" value="ABC_transporter-like_ATP-bd"/>
</dbReference>
<keyword evidence="4 6" id="KW-0067">ATP-binding</keyword>
<dbReference type="PANTHER" id="PTHR42711:SF5">
    <property type="entry name" value="ABC TRANSPORTER ATP-BINDING PROTEIN NATA"/>
    <property type="match status" value="1"/>
</dbReference>
<gene>
    <name evidence="6" type="ORF">H9895_02105</name>
</gene>
<sequence length="224" mass="25517">MLHVHNVTKKFGKKTILQDVSFTVKPGQIIGLVGENGAGKSTLLNVLASIQPLTSGEVVMEEKAYNRKNIKKLRQKIGYVPQDIAIWEEFTVAENMQFFEKLSPIKRDNSALKQLCEDVHLNRWHDRVSTLSGGMKRKLNIAISLIHEPIYLFLDEPTVGIDLKSKVEISHFLKSLAKEREMAIVYISHDMDEIIQLCDEIYHLGADPFYKELLTERGKIVTTL</sequence>
<dbReference type="CDD" id="cd03230">
    <property type="entry name" value="ABC_DR_subfamily_A"/>
    <property type="match status" value="1"/>
</dbReference>
<name>A0A9D1TIX5_9BACI</name>
<comment type="similarity">
    <text evidence="1">Belongs to the ABC transporter superfamily.</text>
</comment>
<feature type="domain" description="ABC transporter" evidence="5">
    <location>
        <begin position="2"/>
        <end position="224"/>
    </location>
</feature>
<dbReference type="SMART" id="SM00382">
    <property type="entry name" value="AAA"/>
    <property type="match status" value="1"/>
</dbReference>
<dbReference type="GO" id="GO:0005524">
    <property type="term" value="F:ATP binding"/>
    <property type="evidence" value="ECO:0007669"/>
    <property type="project" value="UniProtKB-KW"/>
</dbReference>
<dbReference type="GO" id="GO:0016887">
    <property type="term" value="F:ATP hydrolysis activity"/>
    <property type="evidence" value="ECO:0007669"/>
    <property type="project" value="InterPro"/>
</dbReference>
<dbReference type="PROSITE" id="PS50893">
    <property type="entry name" value="ABC_TRANSPORTER_2"/>
    <property type="match status" value="1"/>
</dbReference>
<dbReference type="InterPro" id="IPR003593">
    <property type="entry name" value="AAA+_ATPase"/>
</dbReference>
<dbReference type="Gene3D" id="3.40.50.300">
    <property type="entry name" value="P-loop containing nucleotide triphosphate hydrolases"/>
    <property type="match status" value="1"/>
</dbReference>
<dbReference type="Pfam" id="PF00005">
    <property type="entry name" value="ABC_tran"/>
    <property type="match status" value="1"/>
</dbReference>
<dbReference type="Proteomes" id="UP000823937">
    <property type="component" value="Unassembled WGS sequence"/>
</dbReference>
<dbReference type="InterPro" id="IPR050763">
    <property type="entry name" value="ABC_transporter_ATP-binding"/>
</dbReference>
<dbReference type="EMBL" id="DXHX01000028">
    <property type="protein sequence ID" value="HIV73856.1"/>
    <property type="molecule type" value="Genomic_DNA"/>
</dbReference>
<dbReference type="InterPro" id="IPR017871">
    <property type="entry name" value="ABC_transporter-like_CS"/>
</dbReference>
<reference evidence="6" key="1">
    <citation type="journal article" date="2021" name="PeerJ">
        <title>Extensive microbial diversity within the chicken gut microbiome revealed by metagenomics and culture.</title>
        <authorList>
            <person name="Gilroy R."/>
            <person name="Ravi A."/>
            <person name="Getino M."/>
            <person name="Pursley I."/>
            <person name="Horton D.L."/>
            <person name="Alikhan N.F."/>
            <person name="Baker D."/>
            <person name="Gharbi K."/>
            <person name="Hall N."/>
            <person name="Watson M."/>
            <person name="Adriaenssens E.M."/>
            <person name="Foster-Nyarko E."/>
            <person name="Jarju S."/>
            <person name="Secka A."/>
            <person name="Antonio M."/>
            <person name="Oren A."/>
            <person name="Chaudhuri R.R."/>
            <person name="La Ragione R."/>
            <person name="Hildebrand F."/>
            <person name="Pallen M.J."/>
        </authorList>
    </citation>
    <scope>NUCLEOTIDE SEQUENCE</scope>
    <source>
        <strain evidence="6">CHK169-2315</strain>
    </source>
</reference>
<keyword evidence="2" id="KW-0813">Transport</keyword>
<organism evidence="6 7">
    <name type="scientific">Candidatus Pseudogracilibacillus intestinigallinarum</name>
    <dbReference type="NCBI Taxonomy" id="2838742"/>
    <lineage>
        <taxon>Bacteria</taxon>
        <taxon>Bacillati</taxon>
        <taxon>Bacillota</taxon>
        <taxon>Bacilli</taxon>
        <taxon>Bacillales</taxon>
        <taxon>Bacillaceae</taxon>
        <taxon>Pseudogracilibacillus</taxon>
    </lineage>
</organism>
<evidence type="ECO:0000259" key="5">
    <source>
        <dbReference type="PROSITE" id="PS50893"/>
    </source>
</evidence>
<comment type="caution">
    <text evidence="6">The sequence shown here is derived from an EMBL/GenBank/DDBJ whole genome shotgun (WGS) entry which is preliminary data.</text>
</comment>
<dbReference type="InterPro" id="IPR027417">
    <property type="entry name" value="P-loop_NTPase"/>
</dbReference>
<evidence type="ECO:0000313" key="6">
    <source>
        <dbReference type="EMBL" id="HIV73856.1"/>
    </source>
</evidence>
<keyword evidence="3" id="KW-0547">Nucleotide-binding</keyword>
<evidence type="ECO:0000313" key="7">
    <source>
        <dbReference type="Proteomes" id="UP000823937"/>
    </source>
</evidence>
<protein>
    <submittedName>
        <fullName evidence="6">ABC transporter ATP-binding protein</fullName>
    </submittedName>
</protein>
<evidence type="ECO:0000256" key="2">
    <source>
        <dbReference type="ARBA" id="ARBA00022448"/>
    </source>
</evidence>
<dbReference type="PROSITE" id="PS00211">
    <property type="entry name" value="ABC_TRANSPORTER_1"/>
    <property type="match status" value="1"/>
</dbReference>
<proteinExistence type="inferred from homology"/>
<evidence type="ECO:0000256" key="4">
    <source>
        <dbReference type="ARBA" id="ARBA00022840"/>
    </source>
</evidence>
<dbReference type="AlphaFoldDB" id="A0A9D1TIX5"/>
<evidence type="ECO:0000256" key="3">
    <source>
        <dbReference type="ARBA" id="ARBA00022741"/>
    </source>
</evidence>
<evidence type="ECO:0000256" key="1">
    <source>
        <dbReference type="ARBA" id="ARBA00005417"/>
    </source>
</evidence>
<dbReference type="SUPFAM" id="SSF52540">
    <property type="entry name" value="P-loop containing nucleoside triphosphate hydrolases"/>
    <property type="match status" value="1"/>
</dbReference>
<reference evidence="6" key="2">
    <citation type="submission" date="2021-04" db="EMBL/GenBank/DDBJ databases">
        <authorList>
            <person name="Gilroy R."/>
        </authorList>
    </citation>
    <scope>NUCLEOTIDE SEQUENCE</scope>
    <source>
        <strain evidence="6">CHK169-2315</strain>
    </source>
</reference>
<dbReference type="PANTHER" id="PTHR42711">
    <property type="entry name" value="ABC TRANSPORTER ATP-BINDING PROTEIN"/>
    <property type="match status" value="1"/>
</dbReference>
<accession>A0A9D1TIX5</accession>